<dbReference type="AlphaFoldDB" id="A0A0I9V138"/>
<evidence type="ECO:0008006" key="3">
    <source>
        <dbReference type="Google" id="ProtNLM"/>
    </source>
</evidence>
<accession>A0A0I9V138</accession>
<name>A0A0I9V138_9MYCO</name>
<dbReference type="EMBL" id="LDPR01000013">
    <property type="protein sequence ID" value="KLO35694.1"/>
    <property type="molecule type" value="Genomic_DNA"/>
</dbReference>
<evidence type="ECO:0000313" key="2">
    <source>
        <dbReference type="Proteomes" id="UP000036334"/>
    </source>
</evidence>
<dbReference type="Proteomes" id="UP000036334">
    <property type="component" value="Unassembled WGS sequence"/>
</dbReference>
<dbReference type="Gene3D" id="1.10.10.10">
    <property type="entry name" value="Winged helix-like DNA-binding domain superfamily/Winged helix DNA-binding domain"/>
    <property type="match status" value="1"/>
</dbReference>
<proteinExistence type="predicted"/>
<comment type="caution">
    <text evidence="1">The sequence shown here is derived from an EMBL/GenBank/DDBJ whole genome shotgun (WGS) entry which is preliminary data.</text>
</comment>
<sequence>MRQRLSEGARRAHMPERTLAQRYVEEGLRHDAHPLIQFLDGPSGRRASLVGRGLNVWEVVATVRDNEGSINEAAEYLQIPIGLVEAAVAYYGEYRDEVDAEIELNEAEYERGRAAAIAGEQALRG</sequence>
<protein>
    <recommendedName>
        <fullName evidence="3">DUF433 domain-containing protein</fullName>
    </recommendedName>
</protein>
<gene>
    <name evidence="1" type="ORF">ABH38_14990</name>
</gene>
<dbReference type="InterPro" id="IPR036388">
    <property type="entry name" value="WH-like_DNA-bd_sf"/>
</dbReference>
<dbReference type="PATRIC" id="fig|29311.18.peg.1220"/>
<organism evidence="1 2">
    <name type="scientific">Mycobacterium haemophilum</name>
    <dbReference type="NCBI Taxonomy" id="29311"/>
    <lineage>
        <taxon>Bacteria</taxon>
        <taxon>Bacillati</taxon>
        <taxon>Actinomycetota</taxon>
        <taxon>Actinomycetes</taxon>
        <taxon>Mycobacteriales</taxon>
        <taxon>Mycobacteriaceae</taxon>
        <taxon>Mycobacterium</taxon>
    </lineage>
</organism>
<evidence type="ECO:0000313" key="1">
    <source>
        <dbReference type="EMBL" id="KLO35694.1"/>
    </source>
</evidence>
<dbReference type="STRING" id="1202450.B586_18510"/>
<keyword evidence="2" id="KW-1185">Reference proteome</keyword>
<reference evidence="1 2" key="1">
    <citation type="submission" date="2015-05" db="EMBL/GenBank/DDBJ databases">
        <title>Genome sequence of Mycobacterium haemophilum.</title>
        <authorList>
            <person name="Greninger A.L."/>
            <person name="Cunningham G."/>
            <person name="Miller S."/>
        </authorList>
    </citation>
    <scope>NUCLEOTIDE SEQUENCE [LARGE SCALE GENOMIC DNA]</scope>
    <source>
        <strain evidence="2">UC1</strain>
    </source>
</reference>